<feature type="compositionally biased region" description="Low complexity" evidence="1">
    <location>
        <begin position="129"/>
        <end position="140"/>
    </location>
</feature>
<protein>
    <submittedName>
        <fullName evidence="2">Uncharacterized protein</fullName>
    </submittedName>
</protein>
<dbReference type="Gramene" id="rna-AYBTSS11_LOCUS28864">
    <property type="protein sequence ID" value="CAJ1976722.1"/>
    <property type="gene ID" value="gene-AYBTSS11_LOCUS28864"/>
</dbReference>
<dbReference type="AlphaFoldDB" id="A0AA86W1K0"/>
<evidence type="ECO:0000313" key="2">
    <source>
        <dbReference type="EMBL" id="CAJ1976722.1"/>
    </source>
</evidence>
<evidence type="ECO:0000313" key="3">
    <source>
        <dbReference type="Proteomes" id="UP001189624"/>
    </source>
</evidence>
<feature type="compositionally biased region" description="Basic residues" evidence="1">
    <location>
        <begin position="118"/>
        <end position="128"/>
    </location>
</feature>
<sequence>MGGKCRRKRPLSQECLTFKTGKTAPFNSSYSTDKHDATVLFSNAFILASRSADVSSGASRVTSVSSILQHRMSPEHPPRLCVSPLKRMTTVIAYPAFRFYVCVTVGVASRVVVDYGRQHRKEKTRTRSVRVTSTEGTAQH</sequence>
<reference evidence="2" key="1">
    <citation type="submission" date="2023-10" db="EMBL/GenBank/DDBJ databases">
        <authorList>
            <person name="Domelevo Entfellner J.-B."/>
        </authorList>
    </citation>
    <scope>NUCLEOTIDE SEQUENCE</scope>
</reference>
<gene>
    <name evidence="2" type="ORF">AYBTSS11_LOCUS28864</name>
</gene>
<keyword evidence="3" id="KW-1185">Reference proteome</keyword>
<name>A0AA86W1K0_9FABA</name>
<dbReference type="EMBL" id="OY731407">
    <property type="protein sequence ID" value="CAJ1976722.1"/>
    <property type="molecule type" value="Genomic_DNA"/>
</dbReference>
<organism evidence="2 3">
    <name type="scientific">Sphenostylis stenocarpa</name>
    <dbReference type="NCBI Taxonomy" id="92480"/>
    <lineage>
        <taxon>Eukaryota</taxon>
        <taxon>Viridiplantae</taxon>
        <taxon>Streptophyta</taxon>
        <taxon>Embryophyta</taxon>
        <taxon>Tracheophyta</taxon>
        <taxon>Spermatophyta</taxon>
        <taxon>Magnoliopsida</taxon>
        <taxon>eudicotyledons</taxon>
        <taxon>Gunneridae</taxon>
        <taxon>Pentapetalae</taxon>
        <taxon>rosids</taxon>
        <taxon>fabids</taxon>
        <taxon>Fabales</taxon>
        <taxon>Fabaceae</taxon>
        <taxon>Papilionoideae</taxon>
        <taxon>50 kb inversion clade</taxon>
        <taxon>NPAAA clade</taxon>
        <taxon>indigoferoid/millettioid clade</taxon>
        <taxon>Phaseoleae</taxon>
        <taxon>Sphenostylis</taxon>
    </lineage>
</organism>
<evidence type="ECO:0000256" key="1">
    <source>
        <dbReference type="SAM" id="MobiDB-lite"/>
    </source>
</evidence>
<accession>A0AA86W1K0</accession>
<dbReference type="Proteomes" id="UP001189624">
    <property type="component" value="Chromosome 10"/>
</dbReference>
<feature type="region of interest" description="Disordered" evidence="1">
    <location>
        <begin position="118"/>
        <end position="140"/>
    </location>
</feature>
<proteinExistence type="predicted"/>